<dbReference type="GO" id="GO:0005783">
    <property type="term" value="C:endoplasmic reticulum"/>
    <property type="evidence" value="ECO:0007669"/>
    <property type="project" value="TreeGrafter"/>
</dbReference>
<dbReference type="OrthoDB" id="5835829at2759"/>
<dbReference type="FunFam" id="3.40.50.2000:FF:000021">
    <property type="entry name" value="UDP-glucuronosyltransferase"/>
    <property type="match status" value="1"/>
</dbReference>
<dbReference type="GeneID" id="119727074"/>
<comment type="similarity">
    <text evidence="1">Belongs to the UDP-glycosyltransferase family.</text>
</comment>
<accession>A0A913ZUX7</accession>
<dbReference type="GO" id="GO:0016020">
    <property type="term" value="C:membrane"/>
    <property type="evidence" value="ECO:0007669"/>
    <property type="project" value="GOC"/>
</dbReference>
<feature type="transmembrane region" description="Helical" evidence="4">
    <location>
        <begin position="516"/>
        <end position="539"/>
    </location>
</feature>
<dbReference type="SUPFAM" id="SSF53756">
    <property type="entry name" value="UDP-Glycosyltransferase/glycogen phosphorylase"/>
    <property type="match status" value="1"/>
</dbReference>
<dbReference type="CDD" id="cd03784">
    <property type="entry name" value="GT1_Gtf-like"/>
    <property type="match status" value="1"/>
</dbReference>
<dbReference type="OMA" id="IARSHYN"/>
<dbReference type="Proteomes" id="UP000887568">
    <property type="component" value="Unplaced"/>
</dbReference>
<protein>
    <recommendedName>
        <fullName evidence="8">Glucuronosyltransferase</fullName>
    </recommendedName>
</protein>
<evidence type="ECO:0000313" key="6">
    <source>
        <dbReference type="EnsemblMetazoa" id="XP_038054871.1"/>
    </source>
</evidence>
<keyword evidence="4" id="KW-1133">Transmembrane helix</keyword>
<evidence type="ECO:0000256" key="5">
    <source>
        <dbReference type="SAM" id="SignalP"/>
    </source>
</evidence>
<evidence type="ECO:0000256" key="4">
    <source>
        <dbReference type="SAM" id="Phobius"/>
    </source>
</evidence>
<evidence type="ECO:0008006" key="8">
    <source>
        <dbReference type="Google" id="ProtNLM"/>
    </source>
</evidence>
<dbReference type="PANTHER" id="PTHR48043:SF54">
    <property type="entry name" value="2-HYDROXYACYLSPHINGOSINE 1-BETA-GALACTOSYLTRANSFERASE"/>
    <property type="match status" value="1"/>
</dbReference>
<dbReference type="EnsemblMetazoa" id="XM_038198943.1">
    <property type="protein sequence ID" value="XP_038054871.1"/>
    <property type="gene ID" value="LOC119727074"/>
</dbReference>
<keyword evidence="4" id="KW-0812">Transmembrane</keyword>
<evidence type="ECO:0000256" key="3">
    <source>
        <dbReference type="ARBA" id="ARBA00022679"/>
    </source>
</evidence>
<keyword evidence="5" id="KW-0732">Signal</keyword>
<dbReference type="GO" id="GO:0006682">
    <property type="term" value="P:galactosylceramide biosynthetic process"/>
    <property type="evidence" value="ECO:0007669"/>
    <property type="project" value="TreeGrafter"/>
</dbReference>
<dbReference type="Pfam" id="PF00201">
    <property type="entry name" value="UDPGT"/>
    <property type="match status" value="1"/>
</dbReference>
<dbReference type="AlphaFoldDB" id="A0A913ZUX7"/>
<dbReference type="InterPro" id="IPR050271">
    <property type="entry name" value="UDP-glycosyltransferase"/>
</dbReference>
<feature type="chain" id="PRO_5037182705" description="Glucuronosyltransferase" evidence="5">
    <location>
        <begin position="27"/>
        <end position="550"/>
    </location>
</feature>
<dbReference type="GO" id="GO:0003851">
    <property type="term" value="F:N-acylsphingosine galactosyltransferase activity"/>
    <property type="evidence" value="ECO:0007669"/>
    <property type="project" value="TreeGrafter"/>
</dbReference>
<evidence type="ECO:0000256" key="2">
    <source>
        <dbReference type="ARBA" id="ARBA00022676"/>
    </source>
</evidence>
<organism evidence="6 7">
    <name type="scientific">Patiria miniata</name>
    <name type="common">Bat star</name>
    <name type="synonym">Asterina miniata</name>
    <dbReference type="NCBI Taxonomy" id="46514"/>
    <lineage>
        <taxon>Eukaryota</taxon>
        <taxon>Metazoa</taxon>
        <taxon>Echinodermata</taxon>
        <taxon>Eleutherozoa</taxon>
        <taxon>Asterozoa</taxon>
        <taxon>Asteroidea</taxon>
        <taxon>Valvatacea</taxon>
        <taxon>Valvatida</taxon>
        <taxon>Asterinidae</taxon>
        <taxon>Patiria</taxon>
    </lineage>
</organism>
<dbReference type="Gene3D" id="3.40.50.2000">
    <property type="entry name" value="Glycogen Phosphorylase B"/>
    <property type="match status" value="2"/>
</dbReference>
<keyword evidence="2" id="KW-0328">Glycosyltransferase</keyword>
<sequence>MHSIHFSTFLPLLLICFLAAPLRTDSQELEQDSKKYKFLYYAFEKIGSHGQQVSQSGKVLAQQGHSVSFLTGSDGPRDPKTNDNDFFSFIFYKSDYTTESRRDVFRELSRFSMTGELSSMSGIARLIYRTFVTGKPLVIQLIIDECDALLGDSDTMERLRSERFDMLVADDFSFCNAIVAEALDIPFVNCANWGAMPDKYGRLFHVPTDPAYIPAHHTGFTDRMTLSQRLTNYISHWTSEYIQADFTGRYHQLKVKYNINPEVHITESIQQAKLWVFNRNYPLEFPRPMHPNTLMYASTIGGKRGNYTLSKDVSKFVEGATAGVVLFSLGSHVESMELKQGQMFADGFAKLPQRVLWQSNVNFTGLKLGKNTKMVNWLPLRDLMTHKNMKVFVTQGGVNSVHEALWAGLPMVGIPLLYDMFDNVDRAVARGVALSLGDITEVTSERLHDAVSTVIKDPKYRENALRDSAILKDLLRFNPPAETIANWILHVTKFGGDHLRPAVYDLNFIQRNLIDVYLILLLVFTVVSGGNVLLCYFCCVGRKTSRPKRD</sequence>
<keyword evidence="4" id="KW-0472">Membrane</keyword>
<dbReference type="InterPro" id="IPR002213">
    <property type="entry name" value="UDP_glucos_trans"/>
</dbReference>
<feature type="signal peptide" evidence="5">
    <location>
        <begin position="1"/>
        <end position="26"/>
    </location>
</feature>
<dbReference type="RefSeq" id="XP_038054871.1">
    <property type="nucleotide sequence ID" value="XM_038198943.1"/>
</dbReference>
<proteinExistence type="inferred from homology"/>
<keyword evidence="3" id="KW-0808">Transferase</keyword>
<reference evidence="6" key="1">
    <citation type="submission" date="2022-11" db="UniProtKB">
        <authorList>
            <consortium name="EnsemblMetazoa"/>
        </authorList>
    </citation>
    <scope>IDENTIFICATION</scope>
</reference>
<name>A0A913ZUX7_PATMI</name>
<evidence type="ECO:0000313" key="7">
    <source>
        <dbReference type="Proteomes" id="UP000887568"/>
    </source>
</evidence>
<evidence type="ECO:0000256" key="1">
    <source>
        <dbReference type="ARBA" id="ARBA00009995"/>
    </source>
</evidence>
<dbReference type="PANTHER" id="PTHR48043">
    <property type="entry name" value="EG:EG0003.4 PROTEIN-RELATED"/>
    <property type="match status" value="1"/>
</dbReference>
<keyword evidence="7" id="KW-1185">Reference proteome</keyword>